<organism evidence="2 3">
    <name type="scientific">Araneus ventricosus</name>
    <name type="common">Orbweaver spider</name>
    <name type="synonym">Epeira ventricosa</name>
    <dbReference type="NCBI Taxonomy" id="182803"/>
    <lineage>
        <taxon>Eukaryota</taxon>
        <taxon>Metazoa</taxon>
        <taxon>Ecdysozoa</taxon>
        <taxon>Arthropoda</taxon>
        <taxon>Chelicerata</taxon>
        <taxon>Arachnida</taxon>
        <taxon>Araneae</taxon>
        <taxon>Araneomorphae</taxon>
        <taxon>Entelegynae</taxon>
        <taxon>Araneoidea</taxon>
        <taxon>Araneidae</taxon>
        <taxon>Araneus</taxon>
    </lineage>
</organism>
<dbReference type="Proteomes" id="UP000499080">
    <property type="component" value="Unassembled WGS sequence"/>
</dbReference>
<evidence type="ECO:0000313" key="2">
    <source>
        <dbReference type="EMBL" id="GBM88273.1"/>
    </source>
</evidence>
<feature type="region of interest" description="Disordered" evidence="1">
    <location>
        <begin position="136"/>
        <end position="158"/>
    </location>
</feature>
<evidence type="ECO:0000256" key="1">
    <source>
        <dbReference type="SAM" id="MobiDB-lite"/>
    </source>
</evidence>
<reference evidence="2 3" key="1">
    <citation type="journal article" date="2019" name="Sci. Rep.">
        <title>Orb-weaving spider Araneus ventricosus genome elucidates the spidroin gene catalogue.</title>
        <authorList>
            <person name="Kono N."/>
            <person name="Nakamura H."/>
            <person name="Ohtoshi R."/>
            <person name="Moran D.A.P."/>
            <person name="Shinohara A."/>
            <person name="Yoshida Y."/>
            <person name="Fujiwara M."/>
            <person name="Mori M."/>
            <person name="Tomita M."/>
            <person name="Arakawa K."/>
        </authorList>
    </citation>
    <scope>NUCLEOTIDE SEQUENCE [LARGE SCALE GENOMIC DNA]</scope>
</reference>
<keyword evidence="3" id="KW-1185">Reference proteome</keyword>
<accession>A0A4Y2JDA2</accession>
<dbReference type="EMBL" id="BGPR01003450">
    <property type="protein sequence ID" value="GBM88273.1"/>
    <property type="molecule type" value="Genomic_DNA"/>
</dbReference>
<protein>
    <submittedName>
        <fullName evidence="2">Uncharacterized protein</fullName>
    </submittedName>
</protein>
<comment type="caution">
    <text evidence="2">The sequence shown here is derived from an EMBL/GenBank/DDBJ whole genome shotgun (WGS) entry which is preliminary data.</text>
</comment>
<evidence type="ECO:0000313" key="3">
    <source>
        <dbReference type="Proteomes" id="UP000499080"/>
    </source>
</evidence>
<gene>
    <name evidence="2" type="ORF">AVEN_179760_1</name>
</gene>
<dbReference type="AlphaFoldDB" id="A0A4Y2JDA2"/>
<name>A0A4Y2JDA2_ARAVE</name>
<proteinExistence type="predicted"/>
<sequence length="158" mass="17533">MPSRTQGPNALPPVCRESLERGVPAQLPSPSSDCGSLLQDTSRNSPRVVSITGRITYSVPVEYFCLRVRCTSESLRFPSILLKDVGMSGQRDWRVPGSKPSPSCMWAWCMLNLVSRVKCFPLVWFKSLEKGVPAIVSSPSSDRLSKLRCPSQNRHRVA</sequence>